<accession>A0ABQ7G343</accession>
<sequence length="541" mass="55087">MYACAGNHNCKSQVQGGSSAVGSRSPASEARGSGFCEVQNETSVGCEGSGYGSCNGESCDERLAGEGSGVGRPLHRSGAVGYGSGSSHGSSSSTGGSSFGSSCAENNSARSVSSIGSSSSSGAGSCNAYTSATSLGTPKERRPSSTESLSLPTGRATASALPSSYQSKSTESARGPTGRTSASALPSSYQSASTSCGVQPRPASSSKGAHTARHPLLPPPHPGSPGLSMKATPPQHTPRQRTGTLVETPSSRHPGCSGLGHGGSGVGSPHLRTPGPSSEGAAAGASVGVPTIRSPLPMQLSDSNSEGQHQQQQQHYRHPPSHPHISPSTHVASHQRPSSTPLRQHANGSSTINIDGSNFLDRRNRGGGRDALDDPNSSSSTSEGGAAPAGVPEQGAAAASSQRSPSANRQGHNRHTSPASDKKSSQASIIPRVATLPARRNQLGPPLDATIMAMRMHFLSNRFVTPLLIQQQRQQKKRSARAGSSNSSSSSASIQGGSASSSSSTTRGAAWCRPASAQENQVRARRNLSSLLDENDVSKHK</sequence>
<feature type="compositionally biased region" description="Polar residues" evidence="1">
    <location>
        <begin position="517"/>
        <end position="532"/>
    </location>
</feature>
<evidence type="ECO:0000256" key="1">
    <source>
        <dbReference type="SAM" id="MobiDB-lite"/>
    </source>
</evidence>
<feature type="compositionally biased region" description="Basic and acidic residues" evidence="1">
    <location>
        <begin position="360"/>
        <end position="372"/>
    </location>
</feature>
<feature type="compositionally biased region" description="Polar residues" evidence="1">
    <location>
        <begin position="331"/>
        <end position="356"/>
    </location>
</feature>
<keyword evidence="3" id="KW-1185">Reference proteome</keyword>
<evidence type="ECO:0000313" key="2">
    <source>
        <dbReference type="EMBL" id="KAF5829025.1"/>
    </source>
</evidence>
<feature type="compositionally biased region" description="Gly residues" evidence="1">
    <location>
        <begin position="257"/>
        <end position="266"/>
    </location>
</feature>
<dbReference type="EMBL" id="MU070214">
    <property type="protein sequence ID" value="KAF5829025.1"/>
    <property type="molecule type" value="Genomic_DNA"/>
</dbReference>
<feature type="region of interest" description="Disordered" evidence="1">
    <location>
        <begin position="1"/>
        <end position="34"/>
    </location>
</feature>
<reference evidence="2" key="1">
    <citation type="submission" date="2017-08" db="EMBL/GenBank/DDBJ databases">
        <authorList>
            <person name="Polle J.E."/>
            <person name="Barry K."/>
            <person name="Cushman J."/>
            <person name="Schmutz J."/>
            <person name="Tran D."/>
            <person name="Hathwaick L.T."/>
            <person name="Yim W.C."/>
            <person name="Jenkins J."/>
            <person name="Mckie-Krisberg Z.M."/>
            <person name="Prochnik S."/>
            <person name="Lindquist E."/>
            <person name="Dockter R.B."/>
            <person name="Adam C."/>
            <person name="Molina H."/>
            <person name="Bunkerborg J."/>
            <person name="Jin E."/>
            <person name="Buchheim M."/>
            <person name="Magnuson J."/>
        </authorList>
    </citation>
    <scope>NUCLEOTIDE SEQUENCE</scope>
    <source>
        <strain evidence="2">CCAP 19/18</strain>
    </source>
</reference>
<feature type="region of interest" description="Disordered" evidence="1">
    <location>
        <begin position="65"/>
        <end position="427"/>
    </location>
</feature>
<proteinExistence type="predicted"/>
<feature type="compositionally biased region" description="Low complexity" evidence="1">
    <location>
        <begin position="87"/>
        <end position="128"/>
    </location>
</feature>
<organism evidence="2 3">
    <name type="scientific">Dunaliella salina</name>
    <name type="common">Green alga</name>
    <name type="synonym">Protococcus salinus</name>
    <dbReference type="NCBI Taxonomy" id="3046"/>
    <lineage>
        <taxon>Eukaryota</taxon>
        <taxon>Viridiplantae</taxon>
        <taxon>Chlorophyta</taxon>
        <taxon>core chlorophytes</taxon>
        <taxon>Chlorophyceae</taxon>
        <taxon>CS clade</taxon>
        <taxon>Chlamydomonadales</taxon>
        <taxon>Dunaliellaceae</taxon>
        <taxon>Dunaliella</taxon>
    </lineage>
</organism>
<feature type="compositionally biased region" description="Polar residues" evidence="1">
    <location>
        <begin position="240"/>
        <end position="251"/>
    </location>
</feature>
<comment type="caution">
    <text evidence="2">The sequence shown here is derived from an EMBL/GenBank/DDBJ whole genome shotgun (WGS) entry which is preliminary data.</text>
</comment>
<protein>
    <submittedName>
        <fullName evidence="2">Uncharacterized protein</fullName>
    </submittedName>
</protein>
<evidence type="ECO:0000313" key="3">
    <source>
        <dbReference type="Proteomes" id="UP000815325"/>
    </source>
</evidence>
<feature type="region of interest" description="Disordered" evidence="1">
    <location>
        <begin position="470"/>
        <end position="541"/>
    </location>
</feature>
<feature type="compositionally biased region" description="Polar residues" evidence="1">
    <location>
        <begin position="160"/>
        <end position="208"/>
    </location>
</feature>
<feature type="compositionally biased region" description="Low complexity" evidence="1">
    <location>
        <begin position="12"/>
        <end position="25"/>
    </location>
</feature>
<gene>
    <name evidence="2" type="ORF">DUNSADRAFT_16659</name>
</gene>
<feature type="compositionally biased region" description="Low complexity" evidence="1">
    <location>
        <begin position="396"/>
        <end position="407"/>
    </location>
</feature>
<name>A0ABQ7G343_DUNSA</name>
<feature type="compositionally biased region" description="Low complexity" evidence="1">
    <location>
        <begin position="267"/>
        <end position="290"/>
    </location>
</feature>
<feature type="compositionally biased region" description="Low complexity" evidence="1">
    <location>
        <begin position="481"/>
        <end position="510"/>
    </location>
</feature>
<dbReference type="Proteomes" id="UP000815325">
    <property type="component" value="Unassembled WGS sequence"/>
</dbReference>